<gene>
    <name evidence="3" type="ORF">ACFPCY_00680</name>
</gene>
<dbReference type="Proteomes" id="UP001595872">
    <property type="component" value="Unassembled WGS sequence"/>
</dbReference>
<proteinExistence type="predicted"/>
<comment type="caution">
    <text evidence="3">The sequence shown here is derived from an EMBL/GenBank/DDBJ whole genome shotgun (WGS) entry which is preliminary data.</text>
</comment>
<keyword evidence="2" id="KW-0472">Membrane</keyword>
<name>A0ABV9TNZ9_9ACTN</name>
<evidence type="ECO:0000256" key="1">
    <source>
        <dbReference type="SAM" id="MobiDB-lite"/>
    </source>
</evidence>
<feature type="transmembrane region" description="Helical" evidence="2">
    <location>
        <begin position="36"/>
        <end position="57"/>
    </location>
</feature>
<keyword evidence="4" id="KW-1185">Reference proteome</keyword>
<keyword evidence="2" id="KW-0812">Transmembrane</keyword>
<organism evidence="3 4">
    <name type="scientific">Actinomadura gamaensis</name>
    <dbReference type="NCBI Taxonomy" id="1763541"/>
    <lineage>
        <taxon>Bacteria</taxon>
        <taxon>Bacillati</taxon>
        <taxon>Actinomycetota</taxon>
        <taxon>Actinomycetes</taxon>
        <taxon>Streptosporangiales</taxon>
        <taxon>Thermomonosporaceae</taxon>
        <taxon>Actinomadura</taxon>
    </lineage>
</organism>
<dbReference type="EMBL" id="JBHSIT010000001">
    <property type="protein sequence ID" value="MFC4905821.1"/>
    <property type="molecule type" value="Genomic_DNA"/>
</dbReference>
<evidence type="ECO:0000256" key="2">
    <source>
        <dbReference type="SAM" id="Phobius"/>
    </source>
</evidence>
<dbReference type="RefSeq" id="WP_378251561.1">
    <property type="nucleotide sequence ID" value="NZ_JBHSIT010000001.1"/>
</dbReference>
<evidence type="ECO:0000313" key="4">
    <source>
        <dbReference type="Proteomes" id="UP001595872"/>
    </source>
</evidence>
<reference evidence="4" key="1">
    <citation type="journal article" date="2019" name="Int. J. Syst. Evol. Microbiol.">
        <title>The Global Catalogue of Microorganisms (GCM) 10K type strain sequencing project: providing services to taxonomists for standard genome sequencing and annotation.</title>
        <authorList>
            <consortium name="The Broad Institute Genomics Platform"/>
            <consortium name="The Broad Institute Genome Sequencing Center for Infectious Disease"/>
            <person name="Wu L."/>
            <person name="Ma J."/>
        </authorList>
    </citation>
    <scope>NUCLEOTIDE SEQUENCE [LARGE SCALE GENOMIC DNA]</scope>
    <source>
        <strain evidence="4">KLKA75</strain>
    </source>
</reference>
<feature type="region of interest" description="Disordered" evidence="1">
    <location>
        <begin position="1"/>
        <end position="29"/>
    </location>
</feature>
<evidence type="ECO:0000313" key="3">
    <source>
        <dbReference type="EMBL" id="MFC4905821.1"/>
    </source>
</evidence>
<protein>
    <submittedName>
        <fullName evidence="3">Uncharacterized protein</fullName>
    </submittedName>
</protein>
<keyword evidence="2" id="KW-1133">Transmembrane helix</keyword>
<accession>A0ABV9TNZ9</accession>
<sequence>MSEIPQSEESAETPHVEDGPSPDPAPVQRPRRSRAAIALLLLFGLAAIAGGGTAIGYQLTRKPTQAEIDKAGAKEVATRWQRLPAADLFPKQFVFGQQSDPSGSIVQVRRVGIAKPTPCAETVDKSVAAILAKHRCETMLRATYLDPSGLRVVTVGVAVFPDTSSSDDASTDINGLGGGKSPGAGLHIATFPGTTVEKYDDASRQKFEEYTNHTPYLYLRAEGPLLSQGALKPGELVNLQFAPDLVDRIMAKLADDGDPCLRKKDVRC</sequence>